<proteinExistence type="predicted"/>
<feature type="compositionally biased region" description="Acidic residues" evidence="1">
    <location>
        <begin position="84"/>
        <end position="95"/>
    </location>
</feature>
<dbReference type="Proteomes" id="UP000712600">
    <property type="component" value="Unassembled WGS sequence"/>
</dbReference>
<reference evidence="2" key="1">
    <citation type="submission" date="2019-12" db="EMBL/GenBank/DDBJ databases">
        <title>Genome sequencing and annotation of Brassica cretica.</title>
        <authorList>
            <person name="Studholme D.J."/>
            <person name="Sarris P."/>
        </authorList>
    </citation>
    <scope>NUCLEOTIDE SEQUENCE</scope>
    <source>
        <strain evidence="2">PFS-109/04</strain>
        <tissue evidence="2">Leaf</tissue>
    </source>
</reference>
<comment type="caution">
    <text evidence="2">The sequence shown here is derived from an EMBL/GenBank/DDBJ whole genome shotgun (WGS) entry which is preliminary data.</text>
</comment>
<evidence type="ECO:0000313" key="2">
    <source>
        <dbReference type="EMBL" id="KAF3514283.1"/>
    </source>
</evidence>
<dbReference type="AlphaFoldDB" id="A0A8S9PNJ4"/>
<accession>A0A8S9PNJ4</accession>
<feature type="region of interest" description="Disordered" evidence="1">
    <location>
        <begin position="78"/>
        <end position="114"/>
    </location>
</feature>
<organism evidence="2 3">
    <name type="scientific">Brassica cretica</name>
    <name type="common">Mustard</name>
    <dbReference type="NCBI Taxonomy" id="69181"/>
    <lineage>
        <taxon>Eukaryota</taxon>
        <taxon>Viridiplantae</taxon>
        <taxon>Streptophyta</taxon>
        <taxon>Embryophyta</taxon>
        <taxon>Tracheophyta</taxon>
        <taxon>Spermatophyta</taxon>
        <taxon>Magnoliopsida</taxon>
        <taxon>eudicotyledons</taxon>
        <taxon>Gunneridae</taxon>
        <taxon>Pentapetalae</taxon>
        <taxon>rosids</taxon>
        <taxon>malvids</taxon>
        <taxon>Brassicales</taxon>
        <taxon>Brassicaceae</taxon>
        <taxon>Brassiceae</taxon>
        <taxon>Brassica</taxon>
    </lineage>
</organism>
<protein>
    <submittedName>
        <fullName evidence="2">Uncharacterized protein</fullName>
    </submittedName>
</protein>
<name>A0A8S9PNJ4_BRACR</name>
<evidence type="ECO:0000313" key="3">
    <source>
        <dbReference type="Proteomes" id="UP000712600"/>
    </source>
</evidence>
<feature type="compositionally biased region" description="Acidic residues" evidence="1">
    <location>
        <begin position="104"/>
        <end position="114"/>
    </location>
</feature>
<sequence>MFKNASIDRVYQVFLGISSEYTDGIPRKFRGNSEETEFRVSSEYPRKFLGKFRGFHFPSECSSEYRCFLVSKRYGPSPSHLELVDEDDDVEEELGEGVGYEKDLEYEEHDSESE</sequence>
<evidence type="ECO:0000256" key="1">
    <source>
        <dbReference type="SAM" id="MobiDB-lite"/>
    </source>
</evidence>
<gene>
    <name evidence="2" type="ORF">F2Q69_00002195</name>
</gene>
<dbReference type="EMBL" id="QGKX02001521">
    <property type="protein sequence ID" value="KAF3514283.1"/>
    <property type="molecule type" value="Genomic_DNA"/>
</dbReference>